<evidence type="ECO:0000256" key="1">
    <source>
        <dbReference type="SAM" id="MobiDB-lite"/>
    </source>
</evidence>
<proteinExistence type="predicted"/>
<feature type="compositionally biased region" description="Basic and acidic residues" evidence="1">
    <location>
        <begin position="78"/>
        <end position="87"/>
    </location>
</feature>
<keyword evidence="3" id="KW-1185">Reference proteome</keyword>
<organism evidence="2 3">
    <name type="scientific">Aromatoleum aromaticum (strain DSM 19018 / LMG 30748 / EbN1)</name>
    <name type="common">Azoarcus sp. (strain EbN1)</name>
    <dbReference type="NCBI Taxonomy" id="76114"/>
    <lineage>
        <taxon>Bacteria</taxon>
        <taxon>Pseudomonadati</taxon>
        <taxon>Pseudomonadota</taxon>
        <taxon>Betaproteobacteria</taxon>
        <taxon>Rhodocyclales</taxon>
        <taxon>Rhodocyclaceae</taxon>
        <taxon>Aromatoleum</taxon>
    </lineage>
</organism>
<feature type="region of interest" description="Disordered" evidence="1">
    <location>
        <begin position="61"/>
        <end position="87"/>
    </location>
</feature>
<evidence type="ECO:0000313" key="3">
    <source>
        <dbReference type="Proteomes" id="UP000006552"/>
    </source>
</evidence>
<accession>Q5NY76</accession>
<name>Q5NY76_AROAE</name>
<reference evidence="2 3" key="1">
    <citation type="journal article" date="2005" name="Arch. Microbiol.">
        <title>The genome sequence of an anaerobic aromatic-degrading denitrifying bacterium, strain EbN1.</title>
        <authorList>
            <person name="Rabus R."/>
            <person name="Kube M."/>
            <person name="Heider J."/>
            <person name="Beck A."/>
            <person name="Heitmann K."/>
            <person name="Widdel F."/>
            <person name="Reinhardt R."/>
        </authorList>
    </citation>
    <scope>NUCLEOTIDE SEQUENCE [LARGE SCALE GENOMIC DNA]</scope>
    <source>
        <strain evidence="2 3">EbN1</strain>
    </source>
</reference>
<protein>
    <submittedName>
        <fullName evidence="2">Uncharacterized protein</fullName>
    </submittedName>
</protein>
<dbReference type="STRING" id="76114.ebA6751"/>
<gene>
    <name evidence="2" type="ORF">ebA6751</name>
</gene>
<dbReference type="KEGG" id="eba:ebA6751"/>
<dbReference type="EMBL" id="CR555306">
    <property type="protein sequence ID" value="CAI09988.1"/>
    <property type="molecule type" value="Genomic_DNA"/>
</dbReference>
<dbReference type="HOGENOM" id="CLU_2476619_0_0_4"/>
<dbReference type="AlphaFoldDB" id="Q5NY76"/>
<dbReference type="Proteomes" id="UP000006552">
    <property type="component" value="Chromosome"/>
</dbReference>
<evidence type="ECO:0000313" key="2">
    <source>
        <dbReference type="EMBL" id="CAI09988.1"/>
    </source>
</evidence>
<sequence>MRRARRQRCKGGVGRSFQKRFAVSATVLPFFESSSRGDKAKSSEFGFPLLSAITALIGRGAQGSTPSRSFTMPVAPKAPDHPVKLIT</sequence>